<feature type="region of interest" description="Disordered" evidence="1">
    <location>
        <begin position="31"/>
        <end position="129"/>
    </location>
</feature>
<sequence length="129" mass="13626">AVFRLVSSRGLDPSQGCVYINTSYTLLRADNNGCRRCPAAGPAPPAARDRRRRPDPEPPRGPGRRGPSSSGGQAKPPTGDEPAGRRGTRTMSSRRAGGRTAGSTRQTLPTARGSFTLARRTSRRTSPGA</sequence>
<evidence type="ECO:0000256" key="1">
    <source>
        <dbReference type="SAM" id="MobiDB-lite"/>
    </source>
</evidence>
<proteinExistence type="predicted"/>
<protein>
    <submittedName>
        <fullName evidence="2">Uncharacterized protein</fullName>
    </submittedName>
</protein>
<feature type="non-terminal residue" evidence="2">
    <location>
        <position position="1"/>
    </location>
</feature>
<dbReference type="EMBL" id="CAUYUJ010009296">
    <property type="protein sequence ID" value="CAK0826326.1"/>
    <property type="molecule type" value="Genomic_DNA"/>
</dbReference>
<organism evidence="2 3">
    <name type="scientific">Prorocentrum cordatum</name>
    <dbReference type="NCBI Taxonomy" id="2364126"/>
    <lineage>
        <taxon>Eukaryota</taxon>
        <taxon>Sar</taxon>
        <taxon>Alveolata</taxon>
        <taxon>Dinophyceae</taxon>
        <taxon>Prorocentrales</taxon>
        <taxon>Prorocentraceae</taxon>
        <taxon>Prorocentrum</taxon>
    </lineage>
</organism>
<accession>A0ABN9S3H4</accession>
<gene>
    <name evidence="2" type="ORF">PCOR1329_LOCUS26239</name>
</gene>
<keyword evidence="3" id="KW-1185">Reference proteome</keyword>
<name>A0ABN9S3H4_9DINO</name>
<comment type="caution">
    <text evidence="2">The sequence shown here is derived from an EMBL/GenBank/DDBJ whole genome shotgun (WGS) entry which is preliminary data.</text>
</comment>
<dbReference type="Proteomes" id="UP001189429">
    <property type="component" value="Unassembled WGS sequence"/>
</dbReference>
<evidence type="ECO:0000313" key="2">
    <source>
        <dbReference type="EMBL" id="CAK0826326.1"/>
    </source>
</evidence>
<evidence type="ECO:0000313" key="3">
    <source>
        <dbReference type="Proteomes" id="UP001189429"/>
    </source>
</evidence>
<reference evidence="2" key="1">
    <citation type="submission" date="2023-10" db="EMBL/GenBank/DDBJ databases">
        <authorList>
            <person name="Chen Y."/>
            <person name="Shah S."/>
            <person name="Dougan E. K."/>
            <person name="Thang M."/>
            <person name="Chan C."/>
        </authorList>
    </citation>
    <scope>NUCLEOTIDE SEQUENCE [LARGE SCALE GENOMIC DNA]</scope>
</reference>
<feature type="non-terminal residue" evidence="2">
    <location>
        <position position="129"/>
    </location>
</feature>